<dbReference type="RefSeq" id="WP_242674630.1">
    <property type="nucleotide sequence ID" value="NZ_QJUI01000018.1"/>
</dbReference>
<dbReference type="PANTHER" id="PTHR30273:SF2">
    <property type="entry name" value="PROTEIN FECR"/>
    <property type="match status" value="1"/>
</dbReference>
<organism evidence="3 4">
    <name type="scientific">Phytopseudomonas daroniae</name>
    <dbReference type="NCBI Taxonomy" id="2487519"/>
    <lineage>
        <taxon>Bacteria</taxon>
        <taxon>Pseudomonadati</taxon>
        <taxon>Pseudomonadota</taxon>
        <taxon>Gammaproteobacteria</taxon>
        <taxon>Pseudomonadales</taxon>
        <taxon>Pseudomonadaceae</taxon>
        <taxon>Phytopseudomonas</taxon>
    </lineage>
</organism>
<evidence type="ECO:0000313" key="3">
    <source>
        <dbReference type="EMBL" id="TBU74286.1"/>
    </source>
</evidence>
<comment type="caution">
    <text evidence="3">The sequence shown here is derived from an EMBL/GenBank/DDBJ whole genome shotgun (WGS) entry which is preliminary data.</text>
</comment>
<dbReference type="PIRSF" id="PIRSF018266">
    <property type="entry name" value="FecR"/>
    <property type="match status" value="1"/>
</dbReference>
<evidence type="ECO:0000259" key="1">
    <source>
        <dbReference type="Pfam" id="PF04773"/>
    </source>
</evidence>
<gene>
    <name evidence="3" type="ORF">DNK06_19150</name>
</gene>
<name>A0A4Q9QHB5_9GAMM</name>
<feature type="domain" description="FecR N-terminal" evidence="2">
    <location>
        <begin position="24"/>
        <end position="62"/>
    </location>
</feature>
<feature type="domain" description="FecR protein" evidence="1">
    <location>
        <begin position="131"/>
        <end position="223"/>
    </location>
</feature>
<sequence length="332" mass="35880">MPNENDTVLSSQIPDQAPPTVMDTALDWLIRLEEADPAEREAFILWLDADPAHAAAFDQAERAWNSSLAGAVAVRTAARLAPAPAVALPAPHTPAGTRRRRRWSRWATAASLVLALLLGTQADLPTRLQADIITARGEQQRLPLEDGSQVMLDSASALALDFDARTRRARLLRGAAYFDVASDPSRPFLVEAGSAQVRVVGTAFAVRYLDEQVRVSVERGIVEVSAGSESIRLSAGQEASLSDGRMSVQRSTGQSLAWIKGRLAFEDAPLGEIVDELRRHYPGLILVADAELESLAVTGNYRLDNPQVTLRALAALAGAELSEWPGVLILRR</sequence>
<dbReference type="Pfam" id="PF16220">
    <property type="entry name" value="DUF4880"/>
    <property type="match status" value="1"/>
</dbReference>
<dbReference type="Gene3D" id="3.55.50.30">
    <property type="match status" value="1"/>
</dbReference>
<dbReference type="GO" id="GO:0016989">
    <property type="term" value="F:sigma factor antagonist activity"/>
    <property type="evidence" value="ECO:0007669"/>
    <property type="project" value="TreeGrafter"/>
</dbReference>
<dbReference type="Proteomes" id="UP000292302">
    <property type="component" value="Unassembled WGS sequence"/>
</dbReference>
<dbReference type="Pfam" id="PF04773">
    <property type="entry name" value="FecR"/>
    <property type="match status" value="1"/>
</dbReference>
<dbReference type="InterPro" id="IPR012373">
    <property type="entry name" value="Ferrdict_sens_TM"/>
</dbReference>
<evidence type="ECO:0000313" key="4">
    <source>
        <dbReference type="Proteomes" id="UP000292302"/>
    </source>
</evidence>
<protein>
    <submittedName>
        <fullName evidence="3">Glycerol-3-phosphate ABC transporter substrate-binding protein</fullName>
    </submittedName>
</protein>
<reference evidence="3 4" key="1">
    <citation type="submission" date="2018-06" db="EMBL/GenBank/DDBJ databases">
        <title>Three novel Pseudomonas species isolated from symptomatic oak.</title>
        <authorList>
            <person name="Bueno-Gonzalez V."/>
            <person name="Brady C."/>
        </authorList>
    </citation>
    <scope>NUCLEOTIDE SEQUENCE [LARGE SCALE GENOMIC DNA]</scope>
    <source>
        <strain evidence="3 4">P9A</strain>
    </source>
</reference>
<dbReference type="InterPro" id="IPR032623">
    <property type="entry name" value="FecR_N"/>
</dbReference>
<dbReference type="InterPro" id="IPR006860">
    <property type="entry name" value="FecR"/>
</dbReference>
<proteinExistence type="predicted"/>
<accession>A0A4Q9QHB5</accession>
<dbReference type="EMBL" id="QJUI01000018">
    <property type="protein sequence ID" value="TBU74286.1"/>
    <property type="molecule type" value="Genomic_DNA"/>
</dbReference>
<dbReference type="PANTHER" id="PTHR30273">
    <property type="entry name" value="PERIPLASMIC SIGNAL SENSOR AND SIGMA FACTOR ACTIVATOR FECR-RELATED"/>
    <property type="match status" value="1"/>
</dbReference>
<dbReference type="Gene3D" id="2.60.120.1440">
    <property type="match status" value="1"/>
</dbReference>
<keyword evidence="4" id="KW-1185">Reference proteome</keyword>
<evidence type="ECO:0000259" key="2">
    <source>
        <dbReference type="Pfam" id="PF16220"/>
    </source>
</evidence>
<dbReference type="AlphaFoldDB" id="A0A4Q9QHB5"/>